<organism evidence="2 3">
    <name type="scientific">Cellulosimicrobium arenosum</name>
    <dbReference type="NCBI Taxonomy" id="2708133"/>
    <lineage>
        <taxon>Bacteria</taxon>
        <taxon>Bacillati</taxon>
        <taxon>Actinomycetota</taxon>
        <taxon>Actinomycetes</taxon>
        <taxon>Micrococcales</taxon>
        <taxon>Promicromonosporaceae</taxon>
        <taxon>Cellulosimicrobium</taxon>
    </lineage>
</organism>
<evidence type="ECO:0000313" key="3">
    <source>
        <dbReference type="Proteomes" id="UP000610846"/>
    </source>
</evidence>
<reference evidence="2" key="1">
    <citation type="journal article" date="2018" name="Curr. Microbiol.">
        <title>Cellulosimicrobium arenosum sp. nov., Isolated from Marine Sediment Sand.</title>
        <authorList>
            <person name="Oh M."/>
            <person name="Kim J.H."/>
            <person name="Yoon J.H."/>
            <person name="Schumann P."/>
            <person name="Kim W."/>
        </authorList>
    </citation>
    <scope>NUCLEOTIDE SEQUENCE</scope>
    <source>
        <strain evidence="2">KCTC 49039</strain>
    </source>
</reference>
<dbReference type="RefSeq" id="WP_191828967.1">
    <property type="nucleotide sequence ID" value="NZ_JACYHB010000007.1"/>
</dbReference>
<protein>
    <submittedName>
        <fullName evidence="2">NUDIX domain-containing protein</fullName>
    </submittedName>
</protein>
<sequence length="216" mass="23167">MTSPDTSAAPGPADAVALDALSRLERFHPADPGQAALAAEYIEFVRGDGEGARVDAVRRDGGPEHLTASCFVLSHDLAHVLMCFHRKGQFWVQVGGHVEPTDTTLAGAAYREAREESGLADLRPFEPDGVGPLPVPAPPVDLHRHDLAAAFGSCRTHWDVGFVAFADPGERTTVSDESEDVAWFAVDDLPAGTPTDFPERLATVLAEVRHRRRAAT</sequence>
<dbReference type="Gene3D" id="3.90.79.10">
    <property type="entry name" value="Nucleoside Triphosphate Pyrophosphohydrolase"/>
    <property type="match status" value="1"/>
</dbReference>
<dbReference type="InterPro" id="IPR015797">
    <property type="entry name" value="NUDIX_hydrolase-like_dom_sf"/>
</dbReference>
<dbReference type="PROSITE" id="PS51462">
    <property type="entry name" value="NUDIX"/>
    <property type="match status" value="1"/>
</dbReference>
<name>A0A927G9I0_9MICO</name>
<gene>
    <name evidence="2" type="ORF">IF651_09975</name>
</gene>
<accession>A0A927G9I0</accession>
<proteinExistence type="predicted"/>
<feature type="domain" description="Nudix hydrolase" evidence="1">
    <location>
        <begin position="63"/>
        <end position="208"/>
    </location>
</feature>
<dbReference type="CDD" id="cd03674">
    <property type="entry name" value="NUDIX_Hydrolase"/>
    <property type="match status" value="1"/>
</dbReference>
<comment type="caution">
    <text evidence="2">The sequence shown here is derived from an EMBL/GenBank/DDBJ whole genome shotgun (WGS) entry which is preliminary data.</text>
</comment>
<evidence type="ECO:0000313" key="2">
    <source>
        <dbReference type="EMBL" id="MBD8079379.1"/>
    </source>
</evidence>
<evidence type="ECO:0000259" key="1">
    <source>
        <dbReference type="PROSITE" id="PS51462"/>
    </source>
</evidence>
<dbReference type="EMBL" id="JACYHB010000007">
    <property type="protein sequence ID" value="MBD8079379.1"/>
    <property type="molecule type" value="Genomic_DNA"/>
</dbReference>
<keyword evidence="3" id="KW-1185">Reference proteome</keyword>
<reference evidence="2" key="2">
    <citation type="submission" date="2020-09" db="EMBL/GenBank/DDBJ databases">
        <authorList>
            <person name="Yu Y."/>
        </authorList>
    </citation>
    <scope>NUCLEOTIDE SEQUENCE</scope>
    <source>
        <strain evidence="2">KCTC 49039</strain>
    </source>
</reference>
<dbReference type="InterPro" id="IPR000086">
    <property type="entry name" value="NUDIX_hydrolase_dom"/>
</dbReference>
<dbReference type="Pfam" id="PF00293">
    <property type="entry name" value="NUDIX"/>
    <property type="match status" value="1"/>
</dbReference>
<dbReference type="AlphaFoldDB" id="A0A927G9I0"/>
<dbReference type="Proteomes" id="UP000610846">
    <property type="component" value="Unassembled WGS sequence"/>
</dbReference>
<dbReference type="SUPFAM" id="SSF55811">
    <property type="entry name" value="Nudix"/>
    <property type="match status" value="1"/>
</dbReference>